<dbReference type="GO" id="GO:0141100">
    <property type="term" value="F:tRNA (guanine(18)-2'-O)-methyltransferase activity"/>
    <property type="evidence" value="ECO:0007669"/>
    <property type="project" value="UniProtKB-EC"/>
</dbReference>
<dbReference type="GO" id="GO:0030488">
    <property type="term" value="P:tRNA methylation"/>
    <property type="evidence" value="ECO:0007669"/>
    <property type="project" value="InterPro"/>
</dbReference>
<dbReference type="EMBL" id="JTDY01000041">
    <property type="protein sequence ID" value="KOB79222.1"/>
    <property type="molecule type" value="Genomic_DNA"/>
</dbReference>
<feature type="domain" description="tRNA/rRNA methyltransferase SpoU type" evidence="12">
    <location>
        <begin position="207"/>
        <end position="349"/>
    </location>
</feature>
<evidence type="ECO:0000313" key="14">
    <source>
        <dbReference type="Proteomes" id="UP000037510"/>
    </source>
</evidence>
<keyword evidence="6" id="KW-0007">Acetylation</keyword>
<dbReference type="Gene3D" id="3.40.1280.10">
    <property type="match status" value="1"/>
</dbReference>
<dbReference type="InterPro" id="IPR029028">
    <property type="entry name" value="Alpha/beta_knot_MTases"/>
</dbReference>
<keyword evidence="5" id="KW-0694">RNA-binding</keyword>
<name>A0A0L7LUU5_OPEBR</name>
<organism evidence="13 14">
    <name type="scientific">Operophtera brumata</name>
    <name type="common">Winter moth</name>
    <name type="synonym">Phalaena brumata</name>
    <dbReference type="NCBI Taxonomy" id="104452"/>
    <lineage>
        <taxon>Eukaryota</taxon>
        <taxon>Metazoa</taxon>
        <taxon>Ecdysozoa</taxon>
        <taxon>Arthropoda</taxon>
        <taxon>Hexapoda</taxon>
        <taxon>Insecta</taxon>
        <taxon>Pterygota</taxon>
        <taxon>Neoptera</taxon>
        <taxon>Endopterygota</taxon>
        <taxon>Lepidoptera</taxon>
        <taxon>Glossata</taxon>
        <taxon>Ditrysia</taxon>
        <taxon>Geometroidea</taxon>
        <taxon>Geometridae</taxon>
        <taxon>Larentiinae</taxon>
        <taxon>Operophtera</taxon>
    </lineage>
</organism>
<proteinExistence type="inferred from homology"/>
<evidence type="ECO:0000256" key="11">
    <source>
        <dbReference type="ARBA" id="ARBA00093656"/>
    </source>
</evidence>
<dbReference type="InterPro" id="IPR045330">
    <property type="entry name" value="TRM3/TARBP1"/>
</dbReference>
<evidence type="ECO:0000256" key="3">
    <source>
        <dbReference type="ARBA" id="ARBA00022679"/>
    </source>
</evidence>
<keyword evidence="3 13" id="KW-0808">Transferase</keyword>
<evidence type="ECO:0000256" key="7">
    <source>
        <dbReference type="ARBA" id="ARBA00093266"/>
    </source>
</evidence>
<dbReference type="CDD" id="cd18091">
    <property type="entry name" value="SpoU-like_TRM3-like"/>
    <property type="match status" value="1"/>
</dbReference>
<keyword evidence="2 13" id="KW-0489">Methyltransferase</keyword>
<comment type="caution">
    <text evidence="13">The sequence shown here is derived from an EMBL/GenBank/DDBJ whole genome shotgun (WGS) entry which is preliminary data.</text>
</comment>
<evidence type="ECO:0000256" key="8">
    <source>
        <dbReference type="ARBA" id="ARBA00093361"/>
    </source>
</evidence>
<dbReference type="FunFam" id="3.40.1280.10:FF:000010">
    <property type="entry name" value="probable methyltransferase TARBP1"/>
    <property type="match status" value="1"/>
</dbReference>
<comment type="function">
    <text evidence="8">S-adenosyl-L-methionine-dependent 2'-O-ribose methyltransferase that catalyzes the formation of 2'-O-methylguanosine at position 18 (Gm18) in a subset of tRNA. Selectively mediates Gm18 methylation of tRNAGln-TTG/CTG and tRNASer-TGA/GCT. Gm18 modification can enhance the stability of modified tRNAs.</text>
</comment>
<evidence type="ECO:0000259" key="12">
    <source>
        <dbReference type="Pfam" id="PF00588"/>
    </source>
</evidence>
<dbReference type="SUPFAM" id="SSF75217">
    <property type="entry name" value="alpha/beta knot"/>
    <property type="match status" value="1"/>
</dbReference>
<evidence type="ECO:0000256" key="6">
    <source>
        <dbReference type="ARBA" id="ARBA00022990"/>
    </source>
</evidence>
<sequence>MYWLLKHRIADSTFSNDEFEFVLDTLLSHTMGQIFNIRLHAQYLSTKLYAVNTNCKGKYDYTIEVINKALTENAKDKHFMKLKEDYFFNEFDAIGNLTPYFLYNSLPKLCDSNNSEIDNLEIVTRFVQEINRNINSNDNNAFKKEWIRCRLKDEELVNIELIKNAETKKVEEFEKMCTLQKKYVPWKNMSDVNVYETTKKRESPSDLIVVASLIDKLPNLGGMARTSEVFGVKRYVIDSLRHLQDKQFQGLSVSAERWIDIEEIRPGQPLKDYLNRKKAEGYAVIAAEQTSTGSKLQTFKFPRKTLLLLGHEKEGIPCDLLPMMDHCVEIPQQGFVRSLNVHVTAAIFVWEYARQHLL</sequence>
<dbReference type="PANTHER" id="PTHR12029:SF11">
    <property type="entry name" value="METHYLTRANSFERASE TARBP1-RELATED"/>
    <property type="match status" value="1"/>
</dbReference>
<evidence type="ECO:0000256" key="2">
    <source>
        <dbReference type="ARBA" id="ARBA00022603"/>
    </source>
</evidence>
<keyword evidence="14" id="KW-1185">Reference proteome</keyword>
<evidence type="ECO:0000256" key="10">
    <source>
        <dbReference type="ARBA" id="ARBA00093636"/>
    </source>
</evidence>
<dbReference type="Proteomes" id="UP000037510">
    <property type="component" value="Unassembled WGS sequence"/>
</dbReference>
<dbReference type="GO" id="GO:0003723">
    <property type="term" value="F:RNA binding"/>
    <property type="evidence" value="ECO:0007669"/>
    <property type="project" value="UniProtKB-KW"/>
</dbReference>
<dbReference type="STRING" id="104452.A0A0L7LUU5"/>
<evidence type="ECO:0000256" key="5">
    <source>
        <dbReference type="ARBA" id="ARBA00022884"/>
    </source>
</evidence>
<dbReference type="PANTHER" id="PTHR12029">
    <property type="entry name" value="RNA METHYLTRANSFERASE"/>
    <property type="match status" value="1"/>
</dbReference>
<dbReference type="InterPro" id="IPR029026">
    <property type="entry name" value="tRNA_m1G_MTases_N"/>
</dbReference>
<accession>A0A0L7LUU5</accession>
<dbReference type="Pfam" id="PF00588">
    <property type="entry name" value="SpoU_methylase"/>
    <property type="match status" value="1"/>
</dbReference>
<comment type="similarity">
    <text evidence="1">Belongs to the class IV-like SAM-binding methyltransferase superfamily. RNA methyltransferase TrmH family.</text>
</comment>
<comment type="catalytic activity">
    <reaction evidence="7">
        <text>guanosine(18) in tRNA + S-adenosyl-L-methionine = 2'-O-methylguanosine(18) in tRNA + S-adenosyl-L-homocysteine + H(+)</text>
        <dbReference type="Rhea" id="RHEA:20077"/>
        <dbReference type="Rhea" id="RHEA-COMP:10190"/>
        <dbReference type="Rhea" id="RHEA-COMP:10192"/>
        <dbReference type="ChEBI" id="CHEBI:15378"/>
        <dbReference type="ChEBI" id="CHEBI:57856"/>
        <dbReference type="ChEBI" id="CHEBI:59789"/>
        <dbReference type="ChEBI" id="CHEBI:74269"/>
        <dbReference type="ChEBI" id="CHEBI:74445"/>
        <dbReference type="EC" id="2.1.1.34"/>
    </reaction>
    <physiologicalReaction direction="left-to-right" evidence="7">
        <dbReference type="Rhea" id="RHEA:20078"/>
    </physiologicalReaction>
</comment>
<evidence type="ECO:0000256" key="4">
    <source>
        <dbReference type="ARBA" id="ARBA00022691"/>
    </source>
</evidence>
<dbReference type="InterPro" id="IPR044748">
    <property type="entry name" value="Trm3/TARBP1_C"/>
</dbReference>
<evidence type="ECO:0000256" key="9">
    <source>
        <dbReference type="ARBA" id="ARBA00093594"/>
    </source>
</evidence>
<reference evidence="13 14" key="1">
    <citation type="journal article" date="2015" name="Genome Biol. Evol.">
        <title>The genome of winter moth (Operophtera brumata) provides a genomic perspective on sexual dimorphism and phenology.</title>
        <authorList>
            <person name="Derks M.F."/>
            <person name="Smit S."/>
            <person name="Salis L."/>
            <person name="Schijlen E."/>
            <person name="Bossers A."/>
            <person name="Mateman C."/>
            <person name="Pijl A.S."/>
            <person name="de Ridder D."/>
            <person name="Groenen M.A."/>
            <person name="Visser M.E."/>
            <person name="Megens H.J."/>
        </authorList>
    </citation>
    <scope>NUCLEOTIDE SEQUENCE [LARGE SCALE GENOMIC DNA]</scope>
    <source>
        <strain evidence="13">WM2013NL</strain>
        <tissue evidence="13">Head and thorax</tissue>
    </source>
</reference>
<evidence type="ECO:0000256" key="1">
    <source>
        <dbReference type="ARBA" id="ARBA00007228"/>
    </source>
</evidence>
<keyword evidence="4" id="KW-0949">S-adenosyl-L-methionine</keyword>
<dbReference type="InterPro" id="IPR001537">
    <property type="entry name" value="SpoU_MeTrfase"/>
</dbReference>
<protein>
    <recommendedName>
        <fullName evidence="10">tRNA (guanosine(18)-2'-O)-methyltransferase TARBP1</fullName>
        <ecNumber evidence="9">2.1.1.34</ecNumber>
    </recommendedName>
    <alternativeName>
        <fullName evidence="11">TAR RNA-binding protein 1</fullName>
    </alternativeName>
</protein>
<dbReference type="EC" id="2.1.1.34" evidence="9"/>
<gene>
    <name evidence="13" type="ORF">OBRU01_00891</name>
</gene>
<evidence type="ECO:0000313" key="13">
    <source>
        <dbReference type="EMBL" id="KOB79222.1"/>
    </source>
</evidence>
<dbReference type="AlphaFoldDB" id="A0A0L7LUU5"/>